<gene>
    <name evidence="6" type="ordered locus">SBI_01368</name>
</gene>
<keyword evidence="3" id="KW-0804">Transcription</keyword>
<organism evidence="6 7">
    <name type="scientific">Streptomyces bingchenggensis (strain BCW-1)</name>
    <dbReference type="NCBI Taxonomy" id="749414"/>
    <lineage>
        <taxon>Bacteria</taxon>
        <taxon>Bacillati</taxon>
        <taxon>Actinomycetota</taxon>
        <taxon>Actinomycetes</taxon>
        <taxon>Kitasatosporales</taxon>
        <taxon>Streptomycetaceae</taxon>
        <taxon>Streptomyces</taxon>
    </lineage>
</organism>
<dbReference type="HOGENOM" id="CLU_004665_6_1_11"/>
<dbReference type="Pfam" id="PF00931">
    <property type="entry name" value="NB-ARC"/>
    <property type="match status" value="1"/>
</dbReference>
<evidence type="ECO:0000313" key="6">
    <source>
        <dbReference type="EMBL" id="ADI04489.1"/>
    </source>
</evidence>
<dbReference type="GO" id="GO:0003677">
    <property type="term" value="F:DNA binding"/>
    <property type="evidence" value="ECO:0007669"/>
    <property type="project" value="TreeGrafter"/>
</dbReference>
<evidence type="ECO:0000256" key="3">
    <source>
        <dbReference type="ARBA" id="ARBA00023163"/>
    </source>
</evidence>
<dbReference type="Gene3D" id="3.40.50.300">
    <property type="entry name" value="P-loop containing nucleotide triphosphate hydrolases"/>
    <property type="match status" value="1"/>
</dbReference>
<evidence type="ECO:0000259" key="4">
    <source>
        <dbReference type="SMART" id="SM00382"/>
    </source>
</evidence>
<dbReference type="SMART" id="SM00382">
    <property type="entry name" value="AAA"/>
    <property type="match status" value="1"/>
</dbReference>
<accession>D7CBZ4</accession>
<protein>
    <submittedName>
        <fullName evidence="6">Transcriptional regulator, SARP family protein</fullName>
    </submittedName>
</protein>
<keyword evidence="7" id="KW-1185">Reference proteome</keyword>
<feature type="domain" description="AAA+ ATPase" evidence="4">
    <location>
        <begin position="236"/>
        <end position="376"/>
    </location>
</feature>
<keyword evidence="1" id="KW-0902">Two-component regulatory system</keyword>
<evidence type="ECO:0000256" key="2">
    <source>
        <dbReference type="ARBA" id="ARBA00023015"/>
    </source>
</evidence>
<name>D7CBZ4_STRBB</name>
<dbReference type="InterPro" id="IPR003593">
    <property type="entry name" value="AAA+_ATPase"/>
</dbReference>
<dbReference type="Proteomes" id="UP000000377">
    <property type="component" value="Chromosome"/>
</dbReference>
<dbReference type="Gene3D" id="1.25.40.10">
    <property type="entry name" value="Tetratricopeptide repeat domain"/>
    <property type="match status" value="1"/>
</dbReference>
<dbReference type="EMBL" id="CP002047">
    <property type="protein sequence ID" value="ADI04489.1"/>
    <property type="molecule type" value="Genomic_DNA"/>
</dbReference>
<dbReference type="GO" id="GO:0006355">
    <property type="term" value="P:regulation of DNA-templated transcription"/>
    <property type="evidence" value="ECO:0007669"/>
    <property type="project" value="TreeGrafter"/>
</dbReference>
<dbReference type="GO" id="GO:0000160">
    <property type="term" value="P:phosphorelay signal transduction system"/>
    <property type="evidence" value="ECO:0007669"/>
    <property type="project" value="UniProtKB-KW"/>
</dbReference>
<dbReference type="STRING" id="749414.SBI_01368"/>
<dbReference type="InterPro" id="IPR011990">
    <property type="entry name" value="TPR-like_helical_dom_sf"/>
</dbReference>
<dbReference type="GO" id="GO:0043531">
    <property type="term" value="F:ADP binding"/>
    <property type="evidence" value="ECO:0007669"/>
    <property type="project" value="InterPro"/>
</dbReference>
<keyword evidence="2" id="KW-0805">Transcription regulation</keyword>
<feature type="domain" description="Bacterial transcriptional activator" evidence="5">
    <location>
        <begin position="38"/>
        <end position="183"/>
    </location>
</feature>
<evidence type="ECO:0000313" key="7">
    <source>
        <dbReference type="Proteomes" id="UP000000377"/>
    </source>
</evidence>
<sequence length="508" mass="54551">MVSALRVYVMRLRQLLGEPPLIGTTSTGYVLRIPDQDLDVGRFESLAAQGLAASASGELDVAETSFDQALAEWRGPALADVESEFLHRVNVPQLHDRRLDIEAARNDVVLRKGGHRGLIAPLRQLTEQYPFHEQIWAQLMLALYRSGRRTEAMNAYGAVRDLLADRLGIDPGQEVESLYSAILSRDPALDFTAEARNASPVATPSQVAPVVPDFVGRAAEADVIGELLGTRDTDTAMPVVTLYGPPGVGKTSLAAFVARQLRARFPDGQLFADLRGYSAQAPRPMTCVLAGFLRALGVPPGQVPAEQDEQAAVYRALLDGTRVLVVLDNADSAERVRPLLPGGPGCAVIVTSRHELRSLIVTNDARLVPLEVLSPDAALDLLARLLGQDVVAEQLDAVHRLAELCGHLPLALRVAAADLVGRGAPDVDAYVRKFGSGNLLDSPAAEGDEVTARGAFDPSYAELPEHARKGLSLPRTHGFTLHEAIGTLMARSGAHRPDQARRHGRACS</sequence>
<dbReference type="PANTHER" id="PTHR35807:SF1">
    <property type="entry name" value="TRANSCRIPTIONAL REGULATOR REDD"/>
    <property type="match status" value="1"/>
</dbReference>
<reference evidence="6 7" key="1">
    <citation type="journal article" date="2010" name="J. Bacteriol.">
        <title>Genome sequence of the milbemycin-producing bacterium Streptomyces bingchenggensis.</title>
        <authorList>
            <person name="Wang X.J."/>
            <person name="Yan Y.J."/>
            <person name="Zhang B."/>
            <person name="An J."/>
            <person name="Wang J.J."/>
            <person name="Tian J."/>
            <person name="Jiang L."/>
            <person name="Chen Y.H."/>
            <person name="Huang S.X."/>
            <person name="Yin M."/>
            <person name="Zhang J."/>
            <person name="Gao A.L."/>
            <person name="Liu C.X."/>
            <person name="Zhu Z.X."/>
            <person name="Xiang W.S."/>
        </authorList>
    </citation>
    <scope>NUCLEOTIDE SEQUENCE [LARGE SCALE GENOMIC DNA]</scope>
    <source>
        <strain evidence="6 7">BCW-1</strain>
    </source>
</reference>
<dbReference type="InterPro" id="IPR051677">
    <property type="entry name" value="AfsR-DnrI-RedD_regulator"/>
</dbReference>
<dbReference type="SUPFAM" id="SSF52540">
    <property type="entry name" value="P-loop containing nucleoside triphosphate hydrolases"/>
    <property type="match status" value="1"/>
</dbReference>
<dbReference type="CDD" id="cd15831">
    <property type="entry name" value="BTAD"/>
    <property type="match status" value="1"/>
</dbReference>
<dbReference type="KEGG" id="sbh:SBI_01368"/>
<dbReference type="PANTHER" id="PTHR35807">
    <property type="entry name" value="TRANSCRIPTIONAL REGULATOR REDD-RELATED"/>
    <property type="match status" value="1"/>
</dbReference>
<dbReference type="InterPro" id="IPR002182">
    <property type="entry name" value="NB-ARC"/>
</dbReference>
<dbReference type="SMART" id="SM01043">
    <property type="entry name" value="BTAD"/>
    <property type="match status" value="1"/>
</dbReference>
<dbReference type="AlphaFoldDB" id="D7CBZ4"/>
<evidence type="ECO:0000256" key="1">
    <source>
        <dbReference type="ARBA" id="ARBA00023012"/>
    </source>
</evidence>
<dbReference type="PATRIC" id="fig|749414.3.peg.1404"/>
<dbReference type="InterPro" id="IPR027417">
    <property type="entry name" value="P-loop_NTPase"/>
</dbReference>
<dbReference type="Pfam" id="PF03704">
    <property type="entry name" value="BTAD"/>
    <property type="match status" value="1"/>
</dbReference>
<dbReference type="InterPro" id="IPR005158">
    <property type="entry name" value="BTAD"/>
</dbReference>
<dbReference type="SUPFAM" id="SSF48452">
    <property type="entry name" value="TPR-like"/>
    <property type="match status" value="1"/>
</dbReference>
<dbReference type="eggNOG" id="COG3629">
    <property type="taxonomic scope" value="Bacteria"/>
</dbReference>
<dbReference type="PRINTS" id="PR00364">
    <property type="entry name" value="DISEASERSIST"/>
</dbReference>
<evidence type="ECO:0000259" key="5">
    <source>
        <dbReference type="SMART" id="SM01043"/>
    </source>
</evidence>
<proteinExistence type="predicted"/>
<dbReference type="eggNOG" id="COG3903">
    <property type="taxonomic scope" value="Bacteria"/>
</dbReference>